<sequence>MSTLTVPRPTTIAPIPTSSLLGVEARKMFDTRSGFWLMASIGIAAVLATAATIIFAPDDELTYNSFAAAVGFPMTVILPMIAALAVSSEWSQRSALTTFTLVPSRTRVLGAKAAVTVMIGVAGMVVAMAIGALGNVIGSSIAGVDLTWDITVSQFLQIVLANQIGMAMGFMLGLLFRSSPGAIVGYFVYALVLPGASGALASAQQWWNDNGAWFDHNWAVTRLYDNTLTGEMWAQIGVTTVIWLVLPFLLAWRLMLRSEVK</sequence>
<feature type="transmembrane region" description="Helical" evidence="1">
    <location>
        <begin position="232"/>
        <end position="252"/>
    </location>
</feature>
<reference evidence="2 3" key="1">
    <citation type="submission" date="2019-06" db="EMBL/GenBank/DDBJ databases">
        <title>Aeromicrobium sp. nov., isolated from a maize field.</title>
        <authorList>
            <person name="Lin S.-Y."/>
            <person name="Tsai C.-F."/>
            <person name="Young C.-C."/>
        </authorList>
    </citation>
    <scope>NUCLEOTIDE SEQUENCE [LARGE SCALE GENOMIC DNA]</scope>
    <source>
        <strain evidence="2 3">CC-CFT486</strain>
    </source>
</reference>
<evidence type="ECO:0000256" key="1">
    <source>
        <dbReference type="SAM" id="Phobius"/>
    </source>
</evidence>
<organism evidence="2 3">
    <name type="scientific">Aeromicrobium terrae</name>
    <dbReference type="NCBI Taxonomy" id="2498846"/>
    <lineage>
        <taxon>Bacteria</taxon>
        <taxon>Bacillati</taxon>
        <taxon>Actinomycetota</taxon>
        <taxon>Actinomycetes</taxon>
        <taxon>Propionibacteriales</taxon>
        <taxon>Nocardioidaceae</taxon>
        <taxon>Aeromicrobium</taxon>
    </lineage>
</organism>
<protein>
    <submittedName>
        <fullName evidence="2">ABC transporter permease</fullName>
    </submittedName>
</protein>
<dbReference type="Proteomes" id="UP000321571">
    <property type="component" value="Unassembled WGS sequence"/>
</dbReference>
<dbReference type="RefSeq" id="WP_147687061.1">
    <property type="nucleotide sequence ID" value="NZ_VDUX01000005.1"/>
</dbReference>
<evidence type="ECO:0000313" key="3">
    <source>
        <dbReference type="Proteomes" id="UP000321571"/>
    </source>
</evidence>
<name>A0A5C8NEU7_9ACTN</name>
<feature type="transmembrane region" description="Helical" evidence="1">
    <location>
        <begin position="113"/>
        <end position="134"/>
    </location>
</feature>
<comment type="caution">
    <text evidence="2">The sequence shown here is derived from an EMBL/GenBank/DDBJ whole genome shotgun (WGS) entry which is preliminary data.</text>
</comment>
<keyword evidence="1" id="KW-0472">Membrane</keyword>
<keyword evidence="1" id="KW-1133">Transmembrane helix</keyword>
<dbReference type="EMBL" id="VDUX01000005">
    <property type="protein sequence ID" value="TXL58087.1"/>
    <property type="molecule type" value="Genomic_DNA"/>
</dbReference>
<accession>A0A5C8NEU7</accession>
<keyword evidence="1" id="KW-0812">Transmembrane</keyword>
<feature type="transmembrane region" description="Helical" evidence="1">
    <location>
        <begin position="63"/>
        <end position="86"/>
    </location>
</feature>
<gene>
    <name evidence="2" type="ORF">FHP06_12260</name>
</gene>
<feature type="transmembrane region" description="Helical" evidence="1">
    <location>
        <begin position="183"/>
        <end position="207"/>
    </location>
</feature>
<feature type="transmembrane region" description="Helical" evidence="1">
    <location>
        <begin position="154"/>
        <end position="176"/>
    </location>
</feature>
<proteinExistence type="predicted"/>
<keyword evidence="3" id="KW-1185">Reference proteome</keyword>
<feature type="transmembrane region" description="Helical" evidence="1">
    <location>
        <begin position="35"/>
        <end position="57"/>
    </location>
</feature>
<dbReference type="OrthoDB" id="3822725at2"/>
<evidence type="ECO:0000313" key="2">
    <source>
        <dbReference type="EMBL" id="TXL58087.1"/>
    </source>
</evidence>
<dbReference type="AlphaFoldDB" id="A0A5C8NEU7"/>